<dbReference type="Proteomes" id="UP000315496">
    <property type="component" value="Chromosome 1"/>
</dbReference>
<dbReference type="OrthoDB" id="10252482at2759"/>
<accession>A0A4Z1T7D5</accession>
<name>A0A4Z1T7D5_GIAMU</name>
<sequence>METIRQFFADPQLYMDSERQCRALEMAIAARHPEPLYYIECRPLAELFDVIKTNLMRRFSSIPLSSYALDAVKEDQTAMKIYEANPVMAGMFPCFDCYITDVQDALEDEFGHLPKEEVGALPETGIKMERTPEELRLDLCVLIDPLCRFLTTLLSKGIYLTTATDEFRDVHAVEVLMKSLSELFLITLPKLLFNFSNSVENPEEYTFNNENVSLMTKTIVETVAALIGLINQHETHVGNFLLEATDDDMVKYPLEQLIASQTDYSRVHRLSSIDHLFFSLGKYIIPALGNTLRSCMNFLKNLYVVTSPYKTRLRHLQAGLGAASLSILFFLHEVLVLTYPISDLTDVQGSIPSIPADDTVGTVRNLSFRSSNKRRTKGAQSFNKPCQTEGEGGELRREMHRALIEAFLDNHIMELLVSFLQAQETTRPFFLALSALQMLPTRQLALVQGASTSLAKIVVDKFMHYFVLQKHDFSFRNLQRREIDTQLALMSFVAEVSESKSVFISAICETVPVPSNNPDETKSTSKDDAPIVKTFTFIRDYVIELISRYGRHEFHPVRYSLRYLNGPAQLEYLREAHLDIAVEGTVFRGIGRRNIPRDMEVTSKTLEKHNLQTSKDLPEDQSLPFGMTARNVPDALGSSQVPGTLSLDTRRLGISATPPIKRTQSEVLKYLQKNYQCIPMTSTALAPSQDTIARPLKSGSRSRNFRMNVPEGATANFLALNKQRLNEGRRIEAEFQKQIEEAHAADAVEDFYIIHSKDIPKHMRALHMSEALEARAKRDKRLYNACQAKIYTNMRKSISVVVKNGTYEDENPDRCEELKNHANPLGSLSKIMGTQGASNLHLVRETLTQIDPFHEVLYIRHAVVIMTNLISNVAGMPDNKARSVLATITPDFLRGAVHLVATRNPTLVGPCLELVFHILTFPQGLSEYLKVDDDGKEKDYLQNVWDIAASAGFIETLQGLILDGNIDAMQFLLRYFRASDILRATDPQNSSVDTVNTSLDNLKPIFERLVVLLDPLAEFYVSTANAERQHMCMTAVSCLSFACGYHFGALPNRFISSTSYEIFMGTIIDITKQASHINLLPAIVVAYALYATPRCRDAAKLCLQDNVLQNICSVFLRRVRAPEYKLGCVDVLIIRFLTDLAACRSPEVNDFLRGNRQIQHVICQIYLRWLATLRMLHVEEHSLVILEGLEFVPSSRSIPRGYLFDLSADLVQVTTKVSRPNSPGNIVEAIRTGTSRTSINLHGRPCKNLTYQYTNIVAAQDELLLNSSVVASGAPAEKPSFKKVQFLTAHRSESPGTAPATSNSLQLNSRVRRKVWFQPLLEGNPPEPSQVELPPEALGLLELDINVLILAFFRALYTDLANMNCAIVRRKHAPKSLLKAQLEQASARVSRATSLQATRVMDELPPCTTNDSLVVEEELGIPPSLRLDIPQHPAISIGSNISLLHLQTDRPEVVLDLAADDILAIIAMIGWNLKNTLKLFSNCSEIEFTPADRRFIDDAEQRLRTRLLELRQYGLSIRKEDHDMELQNEADYYTRMLK</sequence>
<comment type="caution">
    <text evidence="2">The sequence shown here is derived from an EMBL/GenBank/DDBJ whole genome shotgun (WGS) entry which is preliminary data.</text>
</comment>
<gene>
    <name evidence="2" type="ORF">GMRT_13573</name>
</gene>
<keyword evidence="3" id="KW-1185">Reference proteome</keyword>
<evidence type="ECO:0000313" key="2">
    <source>
        <dbReference type="EMBL" id="TNJ29993.1"/>
    </source>
</evidence>
<organism evidence="2 3">
    <name type="scientific">Giardia muris</name>
    <dbReference type="NCBI Taxonomy" id="5742"/>
    <lineage>
        <taxon>Eukaryota</taxon>
        <taxon>Metamonada</taxon>
        <taxon>Diplomonadida</taxon>
        <taxon>Hexamitidae</taxon>
        <taxon>Giardiinae</taxon>
        <taxon>Giardia</taxon>
    </lineage>
</organism>
<dbReference type="VEuPathDB" id="GiardiaDB:GMRT_13573"/>
<feature type="region of interest" description="Disordered" evidence="1">
    <location>
        <begin position="370"/>
        <end position="391"/>
    </location>
</feature>
<dbReference type="EMBL" id="VDLU01000001">
    <property type="protein sequence ID" value="TNJ29993.1"/>
    <property type="molecule type" value="Genomic_DNA"/>
</dbReference>
<evidence type="ECO:0000313" key="3">
    <source>
        <dbReference type="Proteomes" id="UP000315496"/>
    </source>
</evidence>
<evidence type="ECO:0000256" key="1">
    <source>
        <dbReference type="SAM" id="MobiDB-lite"/>
    </source>
</evidence>
<protein>
    <submittedName>
        <fullName evidence="2">Uncharacterized protein</fullName>
    </submittedName>
</protein>
<reference evidence="2 3" key="1">
    <citation type="submission" date="2019-05" db="EMBL/GenBank/DDBJ databases">
        <title>The compact genome of Giardia muris reveals important steps in the evolution of intestinal protozoan parasites.</title>
        <authorList>
            <person name="Xu F."/>
            <person name="Jimenez-Gonzalez A."/>
            <person name="Einarsson E."/>
            <person name="Astvaldsson A."/>
            <person name="Peirasmaki D."/>
            <person name="Eckmann L."/>
            <person name="Andersson J.O."/>
            <person name="Svard S.G."/>
            <person name="Jerlstrom-Hultqvist J."/>
        </authorList>
    </citation>
    <scope>NUCLEOTIDE SEQUENCE [LARGE SCALE GENOMIC DNA]</scope>
    <source>
        <strain evidence="2 3">Roberts-Thomson</strain>
    </source>
</reference>
<proteinExistence type="predicted"/>